<dbReference type="AlphaFoldDB" id="A0A7M7N1F3"/>
<evidence type="ECO:0000256" key="8">
    <source>
        <dbReference type="ARBA" id="ARBA00023256"/>
    </source>
</evidence>
<organism evidence="10 11">
    <name type="scientific">Strongylocentrotus purpuratus</name>
    <name type="common">Purple sea urchin</name>
    <dbReference type="NCBI Taxonomy" id="7668"/>
    <lineage>
        <taxon>Eukaryota</taxon>
        <taxon>Metazoa</taxon>
        <taxon>Echinodermata</taxon>
        <taxon>Eleutherozoa</taxon>
        <taxon>Echinozoa</taxon>
        <taxon>Echinoidea</taxon>
        <taxon>Euechinoidea</taxon>
        <taxon>Echinacea</taxon>
        <taxon>Camarodonta</taxon>
        <taxon>Echinidea</taxon>
        <taxon>Strongylocentrotidae</taxon>
        <taxon>Strongylocentrotus</taxon>
    </lineage>
</organism>
<dbReference type="FunFam" id="3.40.910.10:FF:000001">
    <property type="entry name" value="Probable deoxyhypusine synthase"/>
    <property type="match status" value="1"/>
</dbReference>
<comment type="pathway">
    <text evidence="3">Protein modification; eIF5A hypusination.</text>
</comment>
<protein>
    <recommendedName>
        <fullName evidence="5">deoxyhypusine synthase</fullName>
        <ecNumber evidence="5">2.5.1.46</ecNumber>
    </recommendedName>
</protein>
<dbReference type="InterPro" id="IPR002773">
    <property type="entry name" value="Deoxyhypusine_synthase"/>
</dbReference>
<dbReference type="InterPro" id="IPR036982">
    <property type="entry name" value="Deoxyhypusine_synthase_sf"/>
</dbReference>
<dbReference type="EnsemblMetazoa" id="XM_784173">
    <property type="protein sequence ID" value="XP_789266"/>
    <property type="gene ID" value="LOC584309"/>
</dbReference>
<dbReference type="OrthoDB" id="10087253at2759"/>
<keyword evidence="7" id="KW-0520">NAD</keyword>
<evidence type="ECO:0000256" key="4">
    <source>
        <dbReference type="ARBA" id="ARBA00009892"/>
    </source>
</evidence>
<comment type="cofactor">
    <cofactor evidence="2">
        <name>NAD(+)</name>
        <dbReference type="ChEBI" id="CHEBI:57540"/>
    </cofactor>
</comment>
<comment type="similarity">
    <text evidence="4">Belongs to the deoxyhypusine synthase family.</text>
</comment>
<dbReference type="GeneID" id="584309"/>
<sequence length="414" mass="46230">MSWPMLQVVRVPSVRLCSRFIATFPPISQSNRSPPGSATQSSTEPNELRSTYRDVPVNVSSGSVEDKITTLTSRDPVPVKGYDFSHSIDYNKIMESMRTIGFQASHFGAAVDEVKRMLAKKLEPFTEEDRRAIMEKSWTDRAPSKCTIFLGYASSIITCGLRETMCFLAKNNMVDCIVTTAGGIEEDFMKCFGDFYVGDFRANGADMFKMRVNRAGNIFVPESHYYHFTDFMQPILEDMMDEQNKHGMNWTPSKMIAKMGREINDESSVYYWAYKNNIPVFSPAITDGGIGDEILYLHQRNKNNNLRIDIAEDSNHIIELAQSSINTGMITVGAGIGKHHICQANAHRTPEGADYAVYLNTAQEFDGSDSGAMPEEAVSWGKIKGTAKPVKVFGEASIIFPLLVAETFAKMVYP</sequence>
<reference evidence="10" key="2">
    <citation type="submission" date="2021-01" db="UniProtKB">
        <authorList>
            <consortium name="EnsemblMetazoa"/>
        </authorList>
    </citation>
    <scope>IDENTIFICATION</scope>
</reference>
<dbReference type="SUPFAM" id="SSF52467">
    <property type="entry name" value="DHS-like NAD/FAD-binding domain"/>
    <property type="match status" value="1"/>
</dbReference>
<reference evidence="11" key="1">
    <citation type="submission" date="2015-02" db="EMBL/GenBank/DDBJ databases">
        <title>Genome sequencing for Strongylocentrotus purpuratus.</title>
        <authorList>
            <person name="Murali S."/>
            <person name="Liu Y."/>
            <person name="Vee V."/>
            <person name="English A."/>
            <person name="Wang M."/>
            <person name="Skinner E."/>
            <person name="Han Y."/>
            <person name="Muzny D.M."/>
            <person name="Worley K.C."/>
            <person name="Gibbs R.A."/>
        </authorList>
    </citation>
    <scope>NUCLEOTIDE SEQUENCE</scope>
</reference>
<evidence type="ECO:0000256" key="9">
    <source>
        <dbReference type="SAM" id="MobiDB-lite"/>
    </source>
</evidence>
<evidence type="ECO:0000313" key="11">
    <source>
        <dbReference type="Proteomes" id="UP000007110"/>
    </source>
</evidence>
<keyword evidence="8" id="KW-0386">Hypusine biosynthesis</keyword>
<evidence type="ECO:0000256" key="5">
    <source>
        <dbReference type="ARBA" id="ARBA00012683"/>
    </source>
</evidence>
<dbReference type="RefSeq" id="XP_030829206.1">
    <property type="nucleotide sequence ID" value="XM_030973346.1"/>
</dbReference>
<keyword evidence="6" id="KW-0808">Transferase</keyword>
<dbReference type="OMA" id="ANIFRYG"/>
<feature type="region of interest" description="Disordered" evidence="9">
    <location>
        <begin position="28"/>
        <end position="56"/>
    </location>
</feature>
<evidence type="ECO:0000256" key="6">
    <source>
        <dbReference type="ARBA" id="ARBA00022679"/>
    </source>
</evidence>
<keyword evidence="11" id="KW-1185">Reference proteome</keyword>
<dbReference type="NCBIfam" id="TIGR00321">
    <property type="entry name" value="dhys"/>
    <property type="match status" value="1"/>
</dbReference>
<dbReference type="EC" id="2.5.1.46" evidence="5"/>
<dbReference type="RefSeq" id="XP_789266.3">
    <property type="nucleotide sequence ID" value="XM_784173.5"/>
</dbReference>
<feature type="compositionally biased region" description="Polar residues" evidence="9">
    <location>
        <begin position="28"/>
        <end position="45"/>
    </location>
</feature>
<dbReference type="GO" id="GO:0034038">
    <property type="term" value="F:deoxyhypusine synthase activity"/>
    <property type="evidence" value="ECO:0000318"/>
    <property type="project" value="GO_Central"/>
</dbReference>
<name>A0A7M7N1F3_STRPU</name>
<evidence type="ECO:0000313" key="10">
    <source>
        <dbReference type="EnsemblMetazoa" id="XP_030829206"/>
    </source>
</evidence>
<accession>A0A7M7N1F3</accession>
<comment type="catalytic activity">
    <reaction evidence="1">
        <text>[eIF5A protein]-L-lysine + spermidine = [eIF5A protein]-deoxyhypusine + propane-1,3-diamine</text>
        <dbReference type="Rhea" id="RHEA:33299"/>
        <dbReference type="Rhea" id="RHEA-COMP:10143"/>
        <dbReference type="Rhea" id="RHEA-COMP:10144"/>
        <dbReference type="ChEBI" id="CHEBI:29969"/>
        <dbReference type="ChEBI" id="CHEBI:57484"/>
        <dbReference type="ChEBI" id="CHEBI:57834"/>
        <dbReference type="ChEBI" id="CHEBI:82657"/>
        <dbReference type="EC" id="2.5.1.46"/>
    </reaction>
</comment>
<evidence type="ECO:0000256" key="2">
    <source>
        <dbReference type="ARBA" id="ARBA00001911"/>
    </source>
</evidence>
<dbReference type="Proteomes" id="UP000007110">
    <property type="component" value="Unassembled WGS sequence"/>
</dbReference>
<dbReference type="KEGG" id="spu:584309"/>
<dbReference type="PANTHER" id="PTHR11703">
    <property type="entry name" value="DEOXYHYPUSINE SYNTHASE"/>
    <property type="match status" value="1"/>
</dbReference>
<evidence type="ECO:0000256" key="1">
    <source>
        <dbReference type="ARBA" id="ARBA00000952"/>
    </source>
</evidence>
<dbReference type="GO" id="GO:0005737">
    <property type="term" value="C:cytoplasm"/>
    <property type="evidence" value="ECO:0000318"/>
    <property type="project" value="GO_Central"/>
</dbReference>
<evidence type="ECO:0000256" key="7">
    <source>
        <dbReference type="ARBA" id="ARBA00023027"/>
    </source>
</evidence>
<proteinExistence type="inferred from homology"/>
<dbReference type="EnsemblMetazoa" id="XM_030973346">
    <property type="protein sequence ID" value="XP_030829206"/>
    <property type="gene ID" value="LOC584309"/>
</dbReference>
<dbReference type="Gene3D" id="3.40.910.10">
    <property type="entry name" value="Deoxyhypusine synthase"/>
    <property type="match status" value="1"/>
</dbReference>
<dbReference type="Pfam" id="PF01916">
    <property type="entry name" value="DS"/>
    <property type="match status" value="1"/>
</dbReference>
<evidence type="ECO:0000256" key="3">
    <source>
        <dbReference type="ARBA" id="ARBA00005041"/>
    </source>
</evidence>
<dbReference type="GO" id="GO:0008216">
    <property type="term" value="P:spermidine metabolic process"/>
    <property type="evidence" value="ECO:0000318"/>
    <property type="project" value="GO_Central"/>
</dbReference>
<dbReference type="InParanoid" id="A0A7M7N1F3"/>
<dbReference type="PANTHER" id="PTHR11703:SF0">
    <property type="entry name" value="DEOXYHYPUSINE SYNTHASE"/>
    <property type="match status" value="1"/>
</dbReference>
<dbReference type="InterPro" id="IPR029035">
    <property type="entry name" value="DHS-like_NAD/FAD-binding_dom"/>
</dbReference>